<name>A0A494VY75_9SPHN</name>
<comment type="similarity">
    <text evidence="11 12">Belongs to the TonB-dependent receptor family.</text>
</comment>
<protein>
    <recommendedName>
        <fullName evidence="17">TonB-dependent receptor</fullName>
    </recommendedName>
</protein>
<evidence type="ECO:0000256" key="5">
    <source>
        <dbReference type="ARBA" id="ARBA00022692"/>
    </source>
</evidence>
<dbReference type="PANTHER" id="PTHR32552">
    <property type="entry name" value="FERRICHROME IRON RECEPTOR-RELATED"/>
    <property type="match status" value="1"/>
</dbReference>
<keyword evidence="3 11" id="KW-1134">Transmembrane beta strand</keyword>
<keyword evidence="10 11" id="KW-0998">Cell outer membrane</keyword>
<gene>
    <name evidence="15" type="ORF">SAMIE_1003020</name>
</gene>
<keyword evidence="7" id="KW-0406">Ion transport</keyword>
<evidence type="ECO:0000259" key="13">
    <source>
        <dbReference type="Pfam" id="PF00593"/>
    </source>
</evidence>
<evidence type="ECO:0000313" key="16">
    <source>
        <dbReference type="Proteomes" id="UP000279959"/>
    </source>
</evidence>
<dbReference type="PANTHER" id="PTHR32552:SF81">
    <property type="entry name" value="TONB-DEPENDENT OUTER MEMBRANE RECEPTOR"/>
    <property type="match status" value="1"/>
</dbReference>
<evidence type="ECO:0000256" key="4">
    <source>
        <dbReference type="ARBA" id="ARBA00022496"/>
    </source>
</evidence>
<keyword evidence="16" id="KW-1185">Reference proteome</keyword>
<reference evidence="15 16" key="1">
    <citation type="submission" date="2018-05" db="EMBL/GenBank/DDBJ databases">
        <title>Complete Genome Sequence of the Nonylphenol-Degrading Bacterium Sphingobium amiense DSM 16289T.</title>
        <authorList>
            <person name="Ootsuka M."/>
            <person name="Nishizawa T."/>
            <person name="Ohta H."/>
        </authorList>
    </citation>
    <scope>NUCLEOTIDE SEQUENCE [LARGE SCALE GENOMIC DNA]</scope>
    <source>
        <strain evidence="15 16">DSM 16289</strain>
    </source>
</reference>
<keyword evidence="5 11" id="KW-0812">Transmembrane</keyword>
<evidence type="ECO:0000256" key="6">
    <source>
        <dbReference type="ARBA" id="ARBA00023004"/>
    </source>
</evidence>
<dbReference type="GO" id="GO:0009279">
    <property type="term" value="C:cell outer membrane"/>
    <property type="evidence" value="ECO:0007669"/>
    <property type="project" value="UniProtKB-SubCell"/>
</dbReference>
<dbReference type="GO" id="GO:0006826">
    <property type="term" value="P:iron ion transport"/>
    <property type="evidence" value="ECO:0007669"/>
    <property type="project" value="UniProtKB-KW"/>
</dbReference>
<keyword evidence="4" id="KW-0410">Iron transport</keyword>
<evidence type="ECO:0000256" key="11">
    <source>
        <dbReference type="PROSITE-ProRule" id="PRU01360"/>
    </source>
</evidence>
<evidence type="ECO:0000256" key="10">
    <source>
        <dbReference type="ARBA" id="ARBA00023237"/>
    </source>
</evidence>
<comment type="subcellular location">
    <subcellularLocation>
        <location evidence="1 11">Cell outer membrane</location>
        <topology evidence="1 11">Multi-pass membrane protein</topology>
    </subcellularLocation>
</comment>
<dbReference type="AlphaFoldDB" id="A0A494VY75"/>
<evidence type="ECO:0000256" key="7">
    <source>
        <dbReference type="ARBA" id="ARBA00023065"/>
    </source>
</evidence>
<proteinExistence type="inferred from homology"/>
<dbReference type="Pfam" id="PF07715">
    <property type="entry name" value="Plug"/>
    <property type="match status" value="1"/>
</dbReference>
<dbReference type="Gene3D" id="2.40.170.20">
    <property type="entry name" value="TonB-dependent receptor, beta-barrel domain"/>
    <property type="match status" value="1"/>
</dbReference>
<dbReference type="InterPro" id="IPR000531">
    <property type="entry name" value="Beta-barrel_TonB"/>
</dbReference>
<evidence type="ECO:0000256" key="2">
    <source>
        <dbReference type="ARBA" id="ARBA00022448"/>
    </source>
</evidence>
<organism evidence="15 16">
    <name type="scientific">Sphingobium amiense</name>
    <dbReference type="NCBI Taxonomy" id="135719"/>
    <lineage>
        <taxon>Bacteria</taxon>
        <taxon>Pseudomonadati</taxon>
        <taxon>Pseudomonadota</taxon>
        <taxon>Alphaproteobacteria</taxon>
        <taxon>Sphingomonadales</taxon>
        <taxon>Sphingomonadaceae</taxon>
        <taxon>Sphingobium</taxon>
    </lineage>
</organism>
<evidence type="ECO:0000256" key="9">
    <source>
        <dbReference type="ARBA" id="ARBA00023136"/>
    </source>
</evidence>
<dbReference type="KEGG" id="sami:SAMIE_1003020"/>
<accession>A0A494VY75</accession>
<keyword evidence="9 11" id="KW-0472">Membrane</keyword>
<dbReference type="InterPro" id="IPR012910">
    <property type="entry name" value="Plug_dom"/>
</dbReference>
<keyword evidence="2 11" id="KW-0813">Transport</keyword>
<dbReference type="PROSITE" id="PS52016">
    <property type="entry name" value="TONB_DEPENDENT_REC_3"/>
    <property type="match status" value="1"/>
</dbReference>
<dbReference type="EMBL" id="AP018664">
    <property type="protein sequence ID" value="BBD96801.1"/>
    <property type="molecule type" value="Genomic_DNA"/>
</dbReference>
<evidence type="ECO:0000256" key="12">
    <source>
        <dbReference type="RuleBase" id="RU003357"/>
    </source>
</evidence>
<feature type="domain" description="TonB-dependent receptor-like beta-barrel" evidence="13">
    <location>
        <begin position="276"/>
        <end position="701"/>
    </location>
</feature>
<evidence type="ECO:0008006" key="17">
    <source>
        <dbReference type="Google" id="ProtNLM"/>
    </source>
</evidence>
<evidence type="ECO:0000256" key="1">
    <source>
        <dbReference type="ARBA" id="ARBA00004571"/>
    </source>
</evidence>
<feature type="domain" description="TonB-dependent receptor plug" evidence="14">
    <location>
        <begin position="75"/>
        <end position="186"/>
    </location>
</feature>
<dbReference type="InterPro" id="IPR036942">
    <property type="entry name" value="Beta-barrel_TonB_sf"/>
</dbReference>
<dbReference type="Pfam" id="PF00593">
    <property type="entry name" value="TonB_dep_Rec_b-barrel"/>
    <property type="match status" value="1"/>
</dbReference>
<evidence type="ECO:0000256" key="3">
    <source>
        <dbReference type="ARBA" id="ARBA00022452"/>
    </source>
</evidence>
<dbReference type="SUPFAM" id="SSF56935">
    <property type="entry name" value="Porins"/>
    <property type="match status" value="1"/>
</dbReference>
<evidence type="ECO:0000259" key="14">
    <source>
        <dbReference type="Pfam" id="PF07715"/>
    </source>
</evidence>
<sequence length="733" mass="78248">MIHERLDVNIPQNCVEFSHYKSTGNRAFRRAALACAGIGAMLASGALAQTGPSPDSGNAAEPEIFVTAQKREERLQKVPISIAVLSGKTLDKQPSGGTLEALLQVPAISQTNNDAGNLTQVTIRGVAPGVPSGAGGPTTGYYIDAVPFALIRAATVPNTNSYDMARIEVLRGPQGTLYGASALNGVIRIITNDADPSKFEFKARGGVATTSGGDPSFRADTAINIPLIEDKLALRAVADLESIGGWVNQPARNKKNANSALNRSLRFKLAALPSDDLRIDLGAWFERDQWDSGDYSDKNGNQLSTVAQPGKTKFNLYSGKITYNLPFMSISSSTGYLDFDQPFSSDFSYVTGYTTPIQLNASSPTKVFTEELLFNSAGSGSWRWSAGAFYRNARGRVDFVVPGLLPGPLYSRDSSESYAAFGQITRTFADDTFELTGGLRYFHDTSTTEVLSGGFLPAYKAVAKFNKVTPRLTLTWLPSPAFTAYLSYSQGFRSGLNQGALALAASPGLLPAKADTLNNYEVGAKGTTADGLLSFDAAVYYIKWNDVQQLGQILYNGAYTPAVANGPSASGMGTDLTLTLHPAAGFQLGGSIGYSGLKLDADIVQETPYVVLAKKGDRTANSPAWTGSVFANYTAPLSDSLDGRLNISATYRSEVNLRISQSNDNGVAAAVYSSGKPLIVNANFDISTHDNKTFSVYVQNLTNWNGLTSAPAVESLSFRPRPRTIGVQFEAKF</sequence>
<evidence type="ECO:0000313" key="15">
    <source>
        <dbReference type="EMBL" id="BBD96801.1"/>
    </source>
</evidence>
<dbReference type="InterPro" id="IPR039426">
    <property type="entry name" value="TonB-dep_rcpt-like"/>
</dbReference>
<keyword evidence="8 12" id="KW-0798">TonB box</keyword>
<evidence type="ECO:0000256" key="8">
    <source>
        <dbReference type="ARBA" id="ARBA00023077"/>
    </source>
</evidence>
<dbReference type="Proteomes" id="UP000279959">
    <property type="component" value="Chromosome"/>
</dbReference>
<keyword evidence="6" id="KW-0408">Iron</keyword>